<dbReference type="InterPro" id="IPR010930">
    <property type="entry name" value="Flg_bb/hook_C_dom"/>
</dbReference>
<reference evidence="4 5" key="1">
    <citation type="submission" date="2017-12" db="EMBL/GenBank/DDBJ databases">
        <title>Taxonomic description and draft genome of Pradoshia cofamensis Gen. nov., sp. nov., a thermotolerant bacillale isolated from anterior gut of earthworm Eisenia fetida.</title>
        <authorList>
            <person name="Saha T."/>
            <person name="Chakraborty R."/>
        </authorList>
    </citation>
    <scope>NUCLEOTIDE SEQUENCE [LARGE SCALE GENOMIC DNA]</scope>
    <source>
        <strain evidence="4 5">EAG3</strain>
    </source>
</reference>
<feature type="domain" description="Flagellar basal body rod protein N-terminal" evidence="2">
    <location>
        <begin position="11"/>
        <end position="34"/>
    </location>
</feature>
<dbReference type="PROSITE" id="PS00588">
    <property type="entry name" value="FLAGELLA_BB_ROD"/>
    <property type="match status" value="1"/>
</dbReference>
<name>A0A2S7N1B0_9BACI</name>
<feature type="domain" description="Flagellar basal-body/hook protein C-terminal" evidence="3">
    <location>
        <begin position="125"/>
        <end position="168"/>
    </location>
</feature>
<proteinExistence type="inferred from homology"/>
<evidence type="ECO:0000313" key="4">
    <source>
        <dbReference type="EMBL" id="PQD95871.1"/>
    </source>
</evidence>
<evidence type="ECO:0000259" key="3">
    <source>
        <dbReference type="Pfam" id="PF06429"/>
    </source>
</evidence>
<dbReference type="GO" id="GO:0071978">
    <property type="term" value="P:bacterial-type flagellum-dependent swarming motility"/>
    <property type="evidence" value="ECO:0007669"/>
    <property type="project" value="TreeGrafter"/>
</dbReference>
<dbReference type="Pfam" id="PF00460">
    <property type="entry name" value="Flg_bb_rod"/>
    <property type="match status" value="1"/>
</dbReference>
<dbReference type="Proteomes" id="UP000239663">
    <property type="component" value="Unassembled WGS sequence"/>
</dbReference>
<keyword evidence="4" id="KW-0966">Cell projection</keyword>
<keyword evidence="4" id="KW-0969">Cilium</keyword>
<keyword evidence="4" id="KW-0282">Flagellum</keyword>
<organism evidence="4 5">
    <name type="scientific">Pradoshia eiseniae</name>
    <dbReference type="NCBI Taxonomy" id="2064768"/>
    <lineage>
        <taxon>Bacteria</taxon>
        <taxon>Bacillati</taxon>
        <taxon>Bacillota</taxon>
        <taxon>Bacilli</taxon>
        <taxon>Bacillales</taxon>
        <taxon>Bacillaceae</taxon>
        <taxon>Pradoshia</taxon>
    </lineage>
</organism>
<dbReference type="PANTHER" id="PTHR30435:SF2">
    <property type="entry name" value="FLAGELLAR BASAL-BODY ROD PROTEIN FLGC"/>
    <property type="match status" value="1"/>
</dbReference>
<evidence type="ECO:0000313" key="5">
    <source>
        <dbReference type="Proteomes" id="UP000239663"/>
    </source>
</evidence>
<protein>
    <submittedName>
        <fullName evidence="4">Flagellar basal body rod protein FlgC</fullName>
    </submittedName>
</protein>
<accession>A0A2S7N1B0</accession>
<sequence>MGMFNSLSITSSALNAQRLRMDIISSNMANAETTRGTYVNGQWEPYNRKTVVLEAKNNDFSAYLNKSMENGSSFSGSGVRVKSIKEETNRVYDPTNPNADAAGYVEEENVKLVYDPSHPDADLETGYVKMPNVDPLRETVDLISATRSYEANVTAFNASKSMMMKALEIGK</sequence>
<evidence type="ECO:0000259" key="2">
    <source>
        <dbReference type="Pfam" id="PF00460"/>
    </source>
</evidence>
<dbReference type="InterPro" id="IPR019776">
    <property type="entry name" value="Flagellar_basal_body_rod_CS"/>
</dbReference>
<dbReference type="Pfam" id="PF06429">
    <property type="entry name" value="Flg_bbr_C"/>
    <property type="match status" value="1"/>
</dbReference>
<gene>
    <name evidence="4" type="ORF">CYL18_08270</name>
</gene>
<dbReference type="PANTHER" id="PTHR30435">
    <property type="entry name" value="FLAGELLAR PROTEIN"/>
    <property type="match status" value="1"/>
</dbReference>
<evidence type="ECO:0000256" key="1">
    <source>
        <dbReference type="ARBA" id="ARBA00009677"/>
    </source>
</evidence>
<dbReference type="GO" id="GO:0009288">
    <property type="term" value="C:bacterial-type flagellum"/>
    <property type="evidence" value="ECO:0007669"/>
    <property type="project" value="TreeGrafter"/>
</dbReference>
<comment type="caution">
    <text evidence="4">The sequence shown here is derived from an EMBL/GenBank/DDBJ whole genome shotgun (WGS) entry which is preliminary data.</text>
</comment>
<dbReference type="RefSeq" id="WP_104849015.1">
    <property type="nucleotide sequence ID" value="NZ_PKOZ01000003.1"/>
</dbReference>
<dbReference type="AlphaFoldDB" id="A0A2S7N1B0"/>
<comment type="similarity">
    <text evidence="1">Belongs to the flagella basal body rod proteins family.</text>
</comment>
<keyword evidence="5" id="KW-1185">Reference proteome</keyword>
<dbReference type="InterPro" id="IPR001444">
    <property type="entry name" value="Flag_bb_rod_N"/>
</dbReference>
<dbReference type="EMBL" id="PKOZ01000003">
    <property type="protein sequence ID" value="PQD95871.1"/>
    <property type="molecule type" value="Genomic_DNA"/>
</dbReference>
<dbReference type="OrthoDB" id="9794148at2"/>